<dbReference type="AlphaFoldDB" id="O76948"/>
<dbReference type="EMBL" id="Y11678">
    <property type="protein sequence ID" value="CAA72373.1"/>
    <property type="molecule type" value="mRNA"/>
</dbReference>
<dbReference type="GeneID" id="100192286"/>
<organism evidence="3">
    <name type="scientific">Hydra vulgaris</name>
    <name type="common">Hydra</name>
    <name type="synonym">Hydra attenuata</name>
    <dbReference type="NCBI Taxonomy" id="6087"/>
    <lineage>
        <taxon>Eukaryota</taxon>
        <taxon>Metazoa</taxon>
        <taxon>Cnidaria</taxon>
        <taxon>Hydrozoa</taxon>
        <taxon>Hydroidolina</taxon>
        <taxon>Anthoathecata</taxon>
        <taxon>Aplanulata</taxon>
        <taxon>Hydridae</taxon>
        <taxon>Hydra</taxon>
    </lineage>
</organism>
<proteinExistence type="evidence at transcript level"/>
<keyword evidence="2" id="KW-0732">Signal</keyword>
<keyword evidence="3" id="KW-0527">Neuropeptide</keyword>
<dbReference type="OrthoDB" id="9909793at2759"/>
<dbReference type="GO" id="GO:0007218">
    <property type="term" value="P:neuropeptide signaling pathway"/>
    <property type="evidence" value="ECO:0007669"/>
    <property type="project" value="UniProtKB-KW"/>
</dbReference>
<name>O76948_HYDVU</name>
<sequence>MLSNKKVELLFALVFVVVAVVRSEDKKLSLEDNKDVKRIVNDYLETKNGEQLMSGRFGKRETDEADSDDEDSSEYENEYDDELENQGLANARYERQLMRGRFGREKNAASNEDQWLGGRFGREAATQWFNGRFGRDIEGRFLPRFAKESNKPHLRGRFGRAVKL</sequence>
<feature type="compositionally biased region" description="Acidic residues" evidence="1">
    <location>
        <begin position="63"/>
        <end position="84"/>
    </location>
</feature>
<evidence type="ECO:0000313" key="3">
    <source>
        <dbReference type="EMBL" id="CAA72373.1"/>
    </source>
</evidence>
<accession>O76948</accession>
<feature type="region of interest" description="Disordered" evidence="1">
    <location>
        <begin position="54"/>
        <end position="89"/>
    </location>
</feature>
<evidence type="ECO:0000256" key="2">
    <source>
        <dbReference type="SAM" id="SignalP"/>
    </source>
</evidence>
<evidence type="ECO:0000256" key="1">
    <source>
        <dbReference type="SAM" id="MobiDB-lite"/>
    </source>
</evidence>
<protein>
    <submittedName>
        <fullName evidence="3">Neuropeptide</fullName>
    </submittedName>
</protein>
<feature type="signal peptide" evidence="2">
    <location>
        <begin position="1"/>
        <end position="23"/>
    </location>
</feature>
<dbReference type="RefSeq" id="XP_002167694.1">
    <property type="nucleotide sequence ID" value="XM_002167658.5"/>
</dbReference>
<feature type="chain" id="PRO_5044737516" evidence="2">
    <location>
        <begin position="24"/>
        <end position="164"/>
    </location>
</feature>
<reference evidence="3" key="1">
    <citation type="journal article" date="1998" name="Biochem. J.">
        <title>Three different prohormones yield a variety of Hydra-RFamide (Arg-Phe-NH2) neuropeptides in Hydra magnipapillata.</title>
        <authorList>
            <person name="Darmer D."/>
            <person name="Hauser F."/>
            <person name="Nothacker H.P."/>
            <person name="Bosch T.C."/>
            <person name="Williamson M."/>
            <person name="Grimmelikhuijzen C.J."/>
        </authorList>
    </citation>
    <scope>NUCLEOTIDE SEQUENCE</scope>
</reference>
<dbReference type="KEGG" id="hmg:100192286"/>